<feature type="region of interest" description="Disordered" evidence="1">
    <location>
        <begin position="47"/>
        <end position="79"/>
    </location>
</feature>
<keyword evidence="3" id="KW-1185">Reference proteome</keyword>
<dbReference type="Proteomes" id="UP000799536">
    <property type="component" value="Unassembled WGS sequence"/>
</dbReference>
<feature type="region of interest" description="Disordered" evidence="1">
    <location>
        <begin position="114"/>
        <end position="157"/>
    </location>
</feature>
<proteinExistence type="predicted"/>
<gene>
    <name evidence="2" type="ORF">GQ43DRAFT_473865</name>
</gene>
<dbReference type="EMBL" id="ML994092">
    <property type="protein sequence ID" value="KAF2199161.1"/>
    <property type="molecule type" value="Genomic_DNA"/>
</dbReference>
<name>A0A9P4MQA9_9PLEO</name>
<sequence>MAKSPSPNPVQQQWPNHDGMLKLWNRQTHARPRWSEDSKGHAYGLPAIPTGPRKMSPLGARFRTPTTTSRPKLTSPPPIGFCMTQKVCYHFYHKKEREQEELERIEHRRRLMHAQMRHSADRQTVPGRNQFKRSSMGGGNSGMSMEVHPGRAGLREE</sequence>
<comment type="caution">
    <text evidence="2">The sequence shown here is derived from an EMBL/GenBank/DDBJ whole genome shotgun (WGS) entry which is preliminary data.</text>
</comment>
<protein>
    <submittedName>
        <fullName evidence="2">Uncharacterized protein</fullName>
    </submittedName>
</protein>
<accession>A0A9P4MQA9</accession>
<dbReference type="AlphaFoldDB" id="A0A9P4MQA9"/>
<reference evidence="2" key="1">
    <citation type="journal article" date="2020" name="Stud. Mycol.">
        <title>101 Dothideomycetes genomes: a test case for predicting lifestyles and emergence of pathogens.</title>
        <authorList>
            <person name="Haridas S."/>
            <person name="Albert R."/>
            <person name="Binder M."/>
            <person name="Bloem J."/>
            <person name="Labutti K."/>
            <person name="Salamov A."/>
            <person name="Andreopoulos B."/>
            <person name="Baker S."/>
            <person name="Barry K."/>
            <person name="Bills G."/>
            <person name="Bluhm B."/>
            <person name="Cannon C."/>
            <person name="Castanera R."/>
            <person name="Culley D."/>
            <person name="Daum C."/>
            <person name="Ezra D."/>
            <person name="Gonzalez J."/>
            <person name="Henrissat B."/>
            <person name="Kuo A."/>
            <person name="Liang C."/>
            <person name="Lipzen A."/>
            <person name="Lutzoni F."/>
            <person name="Magnuson J."/>
            <person name="Mondo S."/>
            <person name="Nolan M."/>
            <person name="Ohm R."/>
            <person name="Pangilinan J."/>
            <person name="Park H.-J."/>
            <person name="Ramirez L."/>
            <person name="Alfaro M."/>
            <person name="Sun H."/>
            <person name="Tritt A."/>
            <person name="Yoshinaga Y."/>
            <person name="Zwiers L.-H."/>
            <person name="Turgeon B."/>
            <person name="Goodwin S."/>
            <person name="Spatafora J."/>
            <person name="Crous P."/>
            <person name="Grigoriev I."/>
        </authorList>
    </citation>
    <scope>NUCLEOTIDE SEQUENCE</scope>
    <source>
        <strain evidence="2">ATCC 74209</strain>
    </source>
</reference>
<evidence type="ECO:0000256" key="1">
    <source>
        <dbReference type="SAM" id="MobiDB-lite"/>
    </source>
</evidence>
<organism evidence="2 3">
    <name type="scientific">Delitschia confertaspora ATCC 74209</name>
    <dbReference type="NCBI Taxonomy" id="1513339"/>
    <lineage>
        <taxon>Eukaryota</taxon>
        <taxon>Fungi</taxon>
        <taxon>Dikarya</taxon>
        <taxon>Ascomycota</taxon>
        <taxon>Pezizomycotina</taxon>
        <taxon>Dothideomycetes</taxon>
        <taxon>Pleosporomycetidae</taxon>
        <taxon>Pleosporales</taxon>
        <taxon>Delitschiaceae</taxon>
        <taxon>Delitschia</taxon>
    </lineage>
</organism>
<evidence type="ECO:0000313" key="2">
    <source>
        <dbReference type="EMBL" id="KAF2199161.1"/>
    </source>
</evidence>
<evidence type="ECO:0000313" key="3">
    <source>
        <dbReference type="Proteomes" id="UP000799536"/>
    </source>
</evidence>